<dbReference type="EMBL" id="JAVYJV010000023">
    <property type="protein sequence ID" value="KAK4339140.1"/>
    <property type="molecule type" value="Genomic_DNA"/>
</dbReference>
<feature type="region of interest" description="Disordered" evidence="1">
    <location>
        <begin position="1"/>
        <end position="59"/>
    </location>
</feature>
<keyword evidence="3" id="KW-1185">Reference proteome</keyword>
<feature type="compositionally biased region" description="Polar residues" evidence="1">
    <location>
        <begin position="26"/>
        <end position="38"/>
    </location>
</feature>
<evidence type="ECO:0000313" key="2">
    <source>
        <dbReference type="EMBL" id="KAK4339140.1"/>
    </source>
</evidence>
<feature type="compositionally biased region" description="Basic and acidic residues" evidence="1">
    <location>
        <begin position="9"/>
        <end position="24"/>
    </location>
</feature>
<dbReference type="Proteomes" id="UP001291623">
    <property type="component" value="Unassembled WGS sequence"/>
</dbReference>
<organism evidence="2 3">
    <name type="scientific">Anisodus tanguticus</name>
    <dbReference type="NCBI Taxonomy" id="243964"/>
    <lineage>
        <taxon>Eukaryota</taxon>
        <taxon>Viridiplantae</taxon>
        <taxon>Streptophyta</taxon>
        <taxon>Embryophyta</taxon>
        <taxon>Tracheophyta</taxon>
        <taxon>Spermatophyta</taxon>
        <taxon>Magnoliopsida</taxon>
        <taxon>eudicotyledons</taxon>
        <taxon>Gunneridae</taxon>
        <taxon>Pentapetalae</taxon>
        <taxon>asterids</taxon>
        <taxon>lamiids</taxon>
        <taxon>Solanales</taxon>
        <taxon>Solanaceae</taxon>
        <taxon>Solanoideae</taxon>
        <taxon>Hyoscyameae</taxon>
        <taxon>Anisodus</taxon>
    </lineage>
</organism>
<name>A0AAE1QSX5_9SOLA</name>
<sequence length="91" mass="10251">MDGPKKERHKNEVVEKPSENDAIEKMTNQIGGPPQNHTVTRDATGLSNDEVEKADGEKSKRLEKMHEKGIIVKNENIEAISTKKSKEKKEI</sequence>
<evidence type="ECO:0000313" key="3">
    <source>
        <dbReference type="Proteomes" id="UP001291623"/>
    </source>
</evidence>
<protein>
    <submittedName>
        <fullName evidence="2">Uncharacterized protein</fullName>
    </submittedName>
</protein>
<dbReference type="AlphaFoldDB" id="A0AAE1QSX5"/>
<reference evidence="2" key="1">
    <citation type="submission" date="2023-12" db="EMBL/GenBank/DDBJ databases">
        <title>Genome assembly of Anisodus tanguticus.</title>
        <authorList>
            <person name="Wang Y.-J."/>
        </authorList>
    </citation>
    <scope>NUCLEOTIDE SEQUENCE</scope>
    <source>
        <strain evidence="2">KB-2021</strain>
        <tissue evidence="2">Leaf</tissue>
    </source>
</reference>
<comment type="caution">
    <text evidence="2">The sequence shown here is derived from an EMBL/GenBank/DDBJ whole genome shotgun (WGS) entry which is preliminary data.</text>
</comment>
<evidence type="ECO:0000256" key="1">
    <source>
        <dbReference type="SAM" id="MobiDB-lite"/>
    </source>
</evidence>
<feature type="compositionally biased region" description="Basic and acidic residues" evidence="1">
    <location>
        <begin position="50"/>
        <end position="59"/>
    </location>
</feature>
<proteinExistence type="predicted"/>
<gene>
    <name evidence="2" type="ORF">RND71_040602</name>
</gene>
<accession>A0AAE1QSX5</accession>